<keyword evidence="1 2" id="KW-0694">RNA-binding</keyword>
<dbReference type="AlphaFoldDB" id="K0KWJ0"/>
<dbReference type="InterPro" id="IPR012677">
    <property type="entry name" value="Nucleotide-bd_a/b_plait_sf"/>
</dbReference>
<proteinExistence type="predicted"/>
<dbReference type="InParanoid" id="K0KWJ0"/>
<feature type="compositionally biased region" description="Basic and acidic residues" evidence="3">
    <location>
        <begin position="373"/>
        <end position="384"/>
    </location>
</feature>
<feature type="compositionally biased region" description="Basic residues" evidence="3">
    <location>
        <begin position="717"/>
        <end position="727"/>
    </location>
</feature>
<dbReference type="STRING" id="1206466.K0KWJ0"/>
<dbReference type="Gene3D" id="3.30.70.330">
    <property type="match status" value="3"/>
</dbReference>
<protein>
    <recommendedName>
        <fullName evidence="4">RRM domain-containing protein</fullName>
    </recommendedName>
</protein>
<dbReference type="FunFam" id="3.30.70.330:FF:000400">
    <property type="entry name" value="Negative regulator of differentiation 1"/>
    <property type="match status" value="1"/>
</dbReference>
<name>K0KWJ0_WICCF</name>
<feature type="region of interest" description="Disordered" evidence="3">
    <location>
        <begin position="113"/>
        <end position="165"/>
    </location>
</feature>
<sequence length="1024" mass="115437">MMPYQKYPSIYKQYSQEQVPQVPQTPFDMAYGSSLLPRQLLVGSPFIQVQSPLPSPHHTSFRNHGSNMQNQNQTSYFMASPISAPKLNFPPESARRRGLNYHATLQRHNSSYNIHNLKNNNSNKSSSNNTTSSSNGLDDTPSKPKFKSSSSSSSSLNESTFDHPPILQDQHIYSGESGAISSNSSLYNLSSQQTLTKISSNFQISKNPTRSIILLNINQDLSITEFLNSITFGPIENVRIVENYPDEDHQSIVLAFLKIETCLNFYNTILTYLSKFKSSINSPDLSINFIATKKLLPFISNAINNDGATRNVYIGNLKSLNKEINEEFLYNEFSSFGLIDKIDLITKKFNSNEEITDTDETPKIDKDEENDKENDKDEIESKSKDQDQFAFIHFTNISSAIKAVEQLSLSPIWSNTKIFYGTDRCSINNNSLVLRSITDEQDEIISQISEENEDELLQEDEVFFENYQQQQQQQQQQQRPRLSHTYSHNDIFIPQQFVNDEYVSSALNQKNITARAVATNAGGVNNAGNRTVHLGNLDPKTKPEDICNVVRGGVLQQIKHFPNKKICFLTFIEPVAAAQFYANANIDGVTLHGRKLKIGWGNPSGPLPNSIALAVTVGASRNVYIGIKDEDLDDESLKLPNEEILREDFSKFGEIEQINFFKNDRCVFLNFLNIANAIKVVDDANGSSSEKFHEYFDNKYRNLKISFGKDRCGNPPKAKKSKKKKNKNNNNNINKSNNENQQQQKENGNDKSTEEQVEKLSEDFMNSMGITSTSNDKNEVVEENTEEAQIDTSNAFGISTTSTTNEEDVSKESDVNQVTTSSTDIPKDPEFYDSDSSSEALDIIVSKPEPHPYTPSRSSSEEYTSRVNGGKKNQRRPKRREPYSPAMSSRLSSASLNSLGYYPYEPETYVYKQVPFAPPPPPSGLQRSFSNVSRGSSRTNLSNFGTPRQQHPHLQHNQHQQQHYVNGFTTSGSQVMAQYLAQSQHANMIYAANVLNTTDDYGYEDDNAGYYHPGYNGRGGYRRR</sequence>
<feature type="region of interest" description="Disordered" evidence="3">
    <location>
        <begin position="356"/>
        <end position="384"/>
    </location>
</feature>
<dbReference type="Pfam" id="PF10567">
    <property type="entry name" value="Nab6_mRNP_bdg"/>
    <property type="match status" value="1"/>
</dbReference>
<dbReference type="GO" id="GO:0010468">
    <property type="term" value="P:regulation of gene expression"/>
    <property type="evidence" value="ECO:0007669"/>
    <property type="project" value="UniProtKB-ARBA"/>
</dbReference>
<dbReference type="Pfam" id="PF10378">
    <property type="entry name" value="RRM"/>
    <property type="match status" value="1"/>
</dbReference>
<reference evidence="5 6" key="1">
    <citation type="journal article" date="2012" name="Eukaryot. Cell">
        <title>Draft genome sequence of Wickerhamomyces ciferrii NRRL Y-1031 F-60-10.</title>
        <authorList>
            <person name="Schneider J."/>
            <person name="Andrea H."/>
            <person name="Blom J."/>
            <person name="Jaenicke S."/>
            <person name="Ruckert C."/>
            <person name="Schorsch C."/>
            <person name="Szczepanowski R."/>
            <person name="Farwick M."/>
            <person name="Goesmann A."/>
            <person name="Puhler A."/>
            <person name="Schaffer S."/>
            <person name="Tauch A."/>
            <person name="Kohler T."/>
            <person name="Brinkrolf K."/>
        </authorList>
    </citation>
    <scope>NUCLEOTIDE SEQUENCE [LARGE SCALE GENOMIC DNA]</scope>
    <source>
        <strain evidence="6">ATCC 14091 / BCRC 22168 / CBS 111 / JCM 3599 / NBRC 0793 / NRRL Y-1031 F-60-10</strain>
    </source>
</reference>
<evidence type="ECO:0000313" key="5">
    <source>
        <dbReference type="EMBL" id="CCH46362.1"/>
    </source>
</evidence>
<evidence type="ECO:0000256" key="1">
    <source>
        <dbReference type="ARBA" id="ARBA00022884"/>
    </source>
</evidence>
<feature type="region of interest" description="Disordered" evidence="3">
    <location>
        <begin position="920"/>
        <end position="940"/>
    </location>
</feature>
<dbReference type="PANTHER" id="PTHR14089:SF10">
    <property type="entry name" value="RNA-BINDING PROTEIN NAB6"/>
    <property type="match status" value="1"/>
</dbReference>
<feature type="domain" description="RRM" evidence="4">
    <location>
        <begin position="310"/>
        <end position="418"/>
    </location>
</feature>
<dbReference type="InterPro" id="IPR000504">
    <property type="entry name" value="RRM_dom"/>
</dbReference>
<feature type="compositionally biased region" description="Polar residues" evidence="3">
    <location>
        <begin position="925"/>
        <end position="940"/>
    </location>
</feature>
<dbReference type="PROSITE" id="PS50102">
    <property type="entry name" value="RRM"/>
    <property type="match status" value="3"/>
</dbReference>
<organism evidence="5 6">
    <name type="scientific">Wickerhamomyces ciferrii (strain ATCC 14091 / BCRC 22168 / CBS 111 / JCM 3599 / NBRC 0793 / NRRL Y-1031 F-60-10)</name>
    <name type="common">Yeast</name>
    <name type="synonym">Pichia ciferrii</name>
    <dbReference type="NCBI Taxonomy" id="1206466"/>
    <lineage>
        <taxon>Eukaryota</taxon>
        <taxon>Fungi</taxon>
        <taxon>Dikarya</taxon>
        <taxon>Ascomycota</taxon>
        <taxon>Saccharomycotina</taxon>
        <taxon>Saccharomycetes</taxon>
        <taxon>Phaffomycetales</taxon>
        <taxon>Wickerhamomycetaceae</taxon>
        <taxon>Wickerhamomyces</taxon>
    </lineage>
</organism>
<accession>K0KWJ0</accession>
<feature type="compositionally biased region" description="Polar residues" evidence="3">
    <location>
        <begin position="790"/>
        <end position="804"/>
    </location>
</feature>
<dbReference type="EMBL" id="CAIF01000242">
    <property type="protein sequence ID" value="CCH46362.1"/>
    <property type="molecule type" value="Genomic_DNA"/>
</dbReference>
<feature type="region of interest" description="Disordered" evidence="3">
    <location>
        <begin position="707"/>
        <end position="890"/>
    </location>
</feature>
<feature type="compositionally biased region" description="Low complexity" evidence="3">
    <location>
        <begin position="728"/>
        <end position="746"/>
    </location>
</feature>
<keyword evidence="6" id="KW-1185">Reference proteome</keyword>
<dbReference type="InterPro" id="IPR039171">
    <property type="entry name" value="Cwc2/Slt11"/>
</dbReference>
<evidence type="ECO:0000256" key="2">
    <source>
        <dbReference type="PROSITE-ProRule" id="PRU00176"/>
    </source>
</evidence>
<dbReference type="InterPro" id="IPR035979">
    <property type="entry name" value="RBD_domain_sf"/>
</dbReference>
<dbReference type="SMART" id="SM00360">
    <property type="entry name" value="RRM"/>
    <property type="match status" value="3"/>
</dbReference>
<evidence type="ECO:0000259" key="4">
    <source>
        <dbReference type="PROSITE" id="PS50102"/>
    </source>
</evidence>
<dbReference type="InterPro" id="IPR018885">
    <property type="entry name" value="mRNA-bd_dom"/>
</dbReference>
<dbReference type="Proteomes" id="UP000009328">
    <property type="component" value="Unassembled WGS sequence"/>
</dbReference>
<feature type="domain" description="RRM" evidence="4">
    <location>
        <begin position="530"/>
        <end position="603"/>
    </location>
</feature>
<feature type="domain" description="RRM" evidence="4">
    <location>
        <begin position="621"/>
        <end position="710"/>
    </location>
</feature>
<dbReference type="SUPFAM" id="SSF54928">
    <property type="entry name" value="RNA-binding domain, RBD"/>
    <property type="match status" value="3"/>
</dbReference>
<evidence type="ECO:0000313" key="6">
    <source>
        <dbReference type="Proteomes" id="UP000009328"/>
    </source>
</evidence>
<dbReference type="InterPro" id="IPR018835">
    <property type="entry name" value="RNA-binding_domain_put"/>
</dbReference>
<dbReference type="PANTHER" id="PTHR14089">
    <property type="entry name" value="PRE-MRNA-SPLICING FACTOR RBM22"/>
    <property type="match status" value="1"/>
</dbReference>
<comment type="caution">
    <text evidence="5">The sequence shown here is derived from an EMBL/GenBank/DDBJ whole genome shotgun (WGS) entry which is preliminary data.</text>
</comment>
<dbReference type="GO" id="GO:0010494">
    <property type="term" value="C:cytoplasmic stress granule"/>
    <property type="evidence" value="ECO:0007669"/>
    <property type="project" value="TreeGrafter"/>
</dbReference>
<feature type="compositionally biased region" description="Basic and acidic residues" evidence="3">
    <location>
        <begin position="747"/>
        <end position="762"/>
    </location>
</feature>
<feature type="compositionally biased region" description="Polar residues" evidence="3">
    <location>
        <begin position="815"/>
        <end position="824"/>
    </location>
</feature>
<evidence type="ECO:0000256" key="3">
    <source>
        <dbReference type="SAM" id="MobiDB-lite"/>
    </source>
</evidence>
<feature type="compositionally biased region" description="Low complexity" evidence="3">
    <location>
        <begin position="113"/>
        <end position="135"/>
    </location>
</feature>
<dbReference type="HOGENOM" id="CLU_311699_0_0_1"/>
<dbReference type="GO" id="GO:0003729">
    <property type="term" value="F:mRNA binding"/>
    <property type="evidence" value="ECO:0007669"/>
    <property type="project" value="TreeGrafter"/>
</dbReference>
<gene>
    <name evidence="5" type="ORF">BN7_5955</name>
</gene>
<dbReference type="eggNOG" id="KOG0118">
    <property type="taxonomic scope" value="Eukaryota"/>
</dbReference>